<evidence type="ECO:0000313" key="1">
    <source>
        <dbReference type="EMBL" id="CDF36117.1"/>
    </source>
</evidence>
<protein>
    <submittedName>
        <fullName evidence="1">Uncharacterized protein</fullName>
    </submittedName>
</protein>
<gene>
    <name evidence="1" type="ORF">CHC_T00004226001</name>
</gene>
<dbReference type="KEGG" id="ccp:CHC_T00004226001"/>
<evidence type="ECO:0000313" key="2">
    <source>
        <dbReference type="Proteomes" id="UP000012073"/>
    </source>
</evidence>
<dbReference type="EMBL" id="HG001760">
    <property type="protein sequence ID" value="CDF36117.1"/>
    <property type="molecule type" value="Genomic_DNA"/>
</dbReference>
<dbReference type="PhylomeDB" id="R7QC87"/>
<name>R7QC87_CHOCR</name>
<dbReference type="GeneID" id="17323653"/>
<organism evidence="1 2">
    <name type="scientific">Chondrus crispus</name>
    <name type="common">Carrageen Irish moss</name>
    <name type="synonym">Polymorpha crispa</name>
    <dbReference type="NCBI Taxonomy" id="2769"/>
    <lineage>
        <taxon>Eukaryota</taxon>
        <taxon>Rhodophyta</taxon>
        <taxon>Florideophyceae</taxon>
        <taxon>Rhodymeniophycidae</taxon>
        <taxon>Gigartinales</taxon>
        <taxon>Gigartinaceae</taxon>
        <taxon>Chondrus</taxon>
    </lineage>
</organism>
<dbReference type="Gramene" id="CDF36117">
    <property type="protein sequence ID" value="CDF36117"/>
    <property type="gene ID" value="CHC_T00004226001"/>
</dbReference>
<dbReference type="AlphaFoldDB" id="R7QC87"/>
<keyword evidence="2" id="KW-1185">Reference proteome</keyword>
<reference evidence="2" key="1">
    <citation type="journal article" date="2013" name="Proc. Natl. Acad. Sci. U.S.A.">
        <title>Genome structure and metabolic features in the red seaweed Chondrus crispus shed light on evolution of the Archaeplastida.</title>
        <authorList>
            <person name="Collen J."/>
            <person name="Porcel B."/>
            <person name="Carre W."/>
            <person name="Ball S.G."/>
            <person name="Chaparro C."/>
            <person name="Tonon T."/>
            <person name="Barbeyron T."/>
            <person name="Michel G."/>
            <person name="Noel B."/>
            <person name="Valentin K."/>
            <person name="Elias M."/>
            <person name="Artiguenave F."/>
            <person name="Arun A."/>
            <person name="Aury J.M."/>
            <person name="Barbosa-Neto J.F."/>
            <person name="Bothwell J.H."/>
            <person name="Bouget F.Y."/>
            <person name="Brillet L."/>
            <person name="Cabello-Hurtado F."/>
            <person name="Capella-Gutierrez S."/>
            <person name="Charrier B."/>
            <person name="Cladiere L."/>
            <person name="Cock J.M."/>
            <person name="Coelho S.M."/>
            <person name="Colleoni C."/>
            <person name="Czjzek M."/>
            <person name="Da Silva C."/>
            <person name="Delage L."/>
            <person name="Denoeud F."/>
            <person name="Deschamps P."/>
            <person name="Dittami S.M."/>
            <person name="Gabaldon T."/>
            <person name="Gachon C.M."/>
            <person name="Groisillier A."/>
            <person name="Herve C."/>
            <person name="Jabbari K."/>
            <person name="Katinka M."/>
            <person name="Kloareg B."/>
            <person name="Kowalczyk N."/>
            <person name="Labadie K."/>
            <person name="Leblanc C."/>
            <person name="Lopez P.J."/>
            <person name="McLachlan D.H."/>
            <person name="Meslet-Cladiere L."/>
            <person name="Moustafa A."/>
            <person name="Nehr Z."/>
            <person name="Nyvall Collen P."/>
            <person name="Panaud O."/>
            <person name="Partensky F."/>
            <person name="Poulain J."/>
            <person name="Rensing S.A."/>
            <person name="Rousvoal S."/>
            <person name="Samson G."/>
            <person name="Symeonidi A."/>
            <person name="Weissenbach J."/>
            <person name="Zambounis A."/>
            <person name="Wincker P."/>
            <person name="Boyen C."/>
        </authorList>
    </citation>
    <scope>NUCLEOTIDE SEQUENCE [LARGE SCALE GENOMIC DNA]</scope>
    <source>
        <strain evidence="2">cv. Stackhouse</strain>
    </source>
</reference>
<proteinExistence type="predicted"/>
<sequence length="25" mass="2847">MDVSVHLIGPFKTFLNSMMAHTELK</sequence>
<dbReference type="Proteomes" id="UP000012073">
    <property type="component" value="Unassembled WGS sequence"/>
</dbReference>
<accession>R7QC87</accession>
<dbReference type="RefSeq" id="XP_005715936.1">
    <property type="nucleotide sequence ID" value="XM_005715879.1"/>
</dbReference>